<evidence type="ECO:0000256" key="1">
    <source>
        <dbReference type="SAM" id="MobiDB-lite"/>
    </source>
</evidence>
<dbReference type="eggNOG" id="ENOG502ZIRJ">
    <property type="taxonomic scope" value="Bacteria"/>
</dbReference>
<sequence>MPQVDPKTQIRVPVKPVPRVQARPSATAQKQVATANTNVLRPGIRIMDFDNTRQGDYRVRFIVPDIAGQPASEIIVERKGKCGWTETSFDGSRAPRTDDRHAKCRIDFAKYSAAVAALANAAPASRHFYELRVDKYDRAKEGYAQFISQPVMVVVRGPGSRVTRHRLDVLANAAAAPAAAKVDSDGDGFSPYSAGGTDCDDNDASRYPGNTEIPNQADEDCDPRTIGTLDRDGDGFIDWTISNPAFGNRSSPMKGRDCNDSDPEIRPTKPEDFTDGIDNNCDGAVDHYP</sequence>
<dbReference type="HOGENOM" id="CLU_962224_0_0_5"/>
<name>Q2NCB8_ERYLH</name>
<proteinExistence type="predicted"/>
<dbReference type="InterPro" id="IPR021655">
    <property type="entry name" value="Put_metal-bd"/>
</dbReference>
<dbReference type="EMBL" id="CP000157">
    <property type="protein sequence ID" value="ABC62673.1"/>
    <property type="molecule type" value="Genomic_DNA"/>
</dbReference>
<reference evidence="3" key="1">
    <citation type="journal article" date="2009" name="J. Bacteriol.">
        <title>Complete genome sequence of Erythrobacter litoralis HTCC2594.</title>
        <authorList>
            <person name="Oh H.M."/>
            <person name="Giovannoni S.J."/>
            <person name="Ferriera S."/>
            <person name="Johnson J."/>
            <person name="Cho J.C."/>
        </authorList>
    </citation>
    <scope>NUCLEOTIDE SEQUENCE [LARGE SCALE GENOMIC DNA]</scope>
    <source>
        <strain evidence="3">HTCC2594</strain>
    </source>
</reference>
<feature type="region of interest" description="Disordered" evidence="1">
    <location>
        <begin position="181"/>
        <end position="202"/>
    </location>
</feature>
<evidence type="ECO:0000313" key="3">
    <source>
        <dbReference type="Proteomes" id="UP000008808"/>
    </source>
</evidence>
<dbReference type="KEGG" id="eli:ELI_02905"/>
<evidence type="ECO:0000313" key="2">
    <source>
        <dbReference type="EMBL" id="ABC62673.1"/>
    </source>
</evidence>
<organism evidence="2 3">
    <name type="scientific">Erythrobacter litoralis (strain HTCC2594)</name>
    <dbReference type="NCBI Taxonomy" id="314225"/>
    <lineage>
        <taxon>Bacteria</taxon>
        <taxon>Pseudomonadati</taxon>
        <taxon>Pseudomonadota</taxon>
        <taxon>Alphaproteobacteria</taxon>
        <taxon>Sphingomonadales</taxon>
        <taxon>Erythrobacteraceae</taxon>
        <taxon>Erythrobacter/Porphyrobacter group</taxon>
        <taxon>Erythrobacter</taxon>
    </lineage>
</organism>
<gene>
    <name evidence="2" type="ordered locus">ELI_02905</name>
</gene>
<dbReference type="Pfam" id="PF11617">
    <property type="entry name" value="Cu-binding_MopE"/>
    <property type="match status" value="2"/>
</dbReference>
<accession>Q2NCB8</accession>
<dbReference type="STRING" id="314225.ELI_02905"/>
<feature type="compositionally biased region" description="Polar residues" evidence="1">
    <location>
        <begin position="242"/>
        <end position="251"/>
    </location>
</feature>
<dbReference type="Proteomes" id="UP000008808">
    <property type="component" value="Chromosome"/>
</dbReference>
<dbReference type="AlphaFoldDB" id="Q2NCB8"/>
<feature type="compositionally biased region" description="Basic and acidic residues" evidence="1">
    <location>
        <begin position="254"/>
        <end position="272"/>
    </location>
</feature>
<protein>
    <submittedName>
        <fullName evidence="2">Uncharacterized protein</fullName>
    </submittedName>
</protein>
<feature type="region of interest" description="Disordered" evidence="1">
    <location>
        <begin position="242"/>
        <end position="289"/>
    </location>
</feature>
<keyword evidence="3" id="KW-1185">Reference proteome</keyword>